<sequence length="143" mass="15295">MAGDGRRWREIAGNGGATADEPACECVGEASSRLTDKAASKRTEVVQSGGGRRRGVCVADSDDAMMRLTTASDETATAVRWRRFTGGVLKEMDGVSTVNLSTSGARWYRLLLSLTVPAVIWASPVLPLVLESLWWSGCGLNFT</sequence>
<dbReference type="AlphaFoldDB" id="A0A5A7QKR2"/>
<keyword evidence="1" id="KW-1133">Transmembrane helix</keyword>
<gene>
    <name evidence="2" type="ORF">STAS_22780</name>
</gene>
<evidence type="ECO:0000313" key="2">
    <source>
        <dbReference type="EMBL" id="GER45799.1"/>
    </source>
</evidence>
<feature type="transmembrane region" description="Helical" evidence="1">
    <location>
        <begin position="110"/>
        <end position="130"/>
    </location>
</feature>
<dbReference type="EMBL" id="BKCP01007294">
    <property type="protein sequence ID" value="GER45799.1"/>
    <property type="molecule type" value="Genomic_DNA"/>
</dbReference>
<name>A0A5A7QKR2_STRAF</name>
<proteinExistence type="predicted"/>
<organism evidence="2 3">
    <name type="scientific">Striga asiatica</name>
    <name type="common">Asiatic witchweed</name>
    <name type="synonym">Buchnera asiatica</name>
    <dbReference type="NCBI Taxonomy" id="4170"/>
    <lineage>
        <taxon>Eukaryota</taxon>
        <taxon>Viridiplantae</taxon>
        <taxon>Streptophyta</taxon>
        <taxon>Embryophyta</taxon>
        <taxon>Tracheophyta</taxon>
        <taxon>Spermatophyta</taxon>
        <taxon>Magnoliopsida</taxon>
        <taxon>eudicotyledons</taxon>
        <taxon>Gunneridae</taxon>
        <taxon>Pentapetalae</taxon>
        <taxon>asterids</taxon>
        <taxon>lamiids</taxon>
        <taxon>Lamiales</taxon>
        <taxon>Orobanchaceae</taxon>
        <taxon>Buchnereae</taxon>
        <taxon>Striga</taxon>
    </lineage>
</organism>
<dbReference type="Proteomes" id="UP000325081">
    <property type="component" value="Unassembled WGS sequence"/>
</dbReference>
<keyword evidence="1" id="KW-0472">Membrane</keyword>
<protein>
    <submittedName>
        <fullName evidence="2">DNA mismatch repair protein MutL</fullName>
    </submittedName>
</protein>
<keyword evidence="1" id="KW-0812">Transmembrane</keyword>
<comment type="caution">
    <text evidence="2">The sequence shown here is derived from an EMBL/GenBank/DDBJ whole genome shotgun (WGS) entry which is preliminary data.</text>
</comment>
<reference evidence="3" key="1">
    <citation type="journal article" date="2019" name="Curr. Biol.">
        <title>Genome Sequence of Striga asiatica Provides Insight into the Evolution of Plant Parasitism.</title>
        <authorList>
            <person name="Yoshida S."/>
            <person name="Kim S."/>
            <person name="Wafula E.K."/>
            <person name="Tanskanen J."/>
            <person name="Kim Y.M."/>
            <person name="Honaas L."/>
            <person name="Yang Z."/>
            <person name="Spallek T."/>
            <person name="Conn C.E."/>
            <person name="Ichihashi Y."/>
            <person name="Cheong K."/>
            <person name="Cui S."/>
            <person name="Der J.P."/>
            <person name="Gundlach H."/>
            <person name="Jiao Y."/>
            <person name="Hori C."/>
            <person name="Ishida J.K."/>
            <person name="Kasahara H."/>
            <person name="Kiba T."/>
            <person name="Kim M.S."/>
            <person name="Koo N."/>
            <person name="Laohavisit A."/>
            <person name="Lee Y.H."/>
            <person name="Lumba S."/>
            <person name="McCourt P."/>
            <person name="Mortimer J.C."/>
            <person name="Mutuku J.M."/>
            <person name="Nomura T."/>
            <person name="Sasaki-Sekimoto Y."/>
            <person name="Seto Y."/>
            <person name="Wang Y."/>
            <person name="Wakatake T."/>
            <person name="Sakakibara H."/>
            <person name="Demura T."/>
            <person name="Yamaguchi S."/>
            <person name="Yoneyama K."/>
            <person name="Manabe R.I."/>
            <person name="Nelson D.C."/>
            <person name="Schulman A.H."/>
            <person name="Timko M.P."/>
            <person name="dePamphilis C.W."/>
            <person name="Choi D."/>
            <person name="Shirasu K."/>
        </authorList>
    </citation>
    <scope>NUCLEOTIDE SEQUENCE [LARGE SCALE GENOMIC DNA]</scope>
    <source>
        <strain evidence="3">cv. UVA1</strain>
    </source>
</reference>
<keyword evidence="3" id="KW-1185">Reference proteome</keyword>
<accession>A0A5A7QKR2</accession>
<evidence type="ECO:0000313" key="3">
    <source>
        <dbReference type="Proteomes" id="UP000325081"/>
    </source>
</evidence>
<evidence type="ECO:0000256" key="1">
    <source>
        <dbReference type="SAM" id="Phobius"/>
    </source>
</evidence>